<protein>
    <submittedName>
        <fullName evidence="2">Uncharacterized protein</fullName>
    </submittedName>
</protein>
<evidence type="ECO:0000313" key="2">
    <source>
        <dbReference type="EMBL" id="CAA9529538.1"/>
    </source>
</evidence>
<accession>A0A6J4TQP8</accession>
<sequence length="140" mass="15373">GPDTDARDRRRPADQHPLLRLERHGRALQGVLRARPDEGADLMGRPGHARLRARGHALARRAQPREDERAPAAPGHADVLPVRHGQGVLHTGRAVHGAQGARVHQRHRHGGGRARHRAVRPAPRGLRRPLAHGRRRGAGL</sequence>
<proteinExistence type="predicted"/>
<dbReference type="AlphaFoldDB" id="A0A6J4TQP8"/>
<feature type="region of interest" description="Disordered" evidence="1">
    <location>
        <begin position="56"/>
        <end position="79"/>
    </location>
</feature>
<name>A0A6J4TQP8_9ACTN</name>
<dbReference type="EMBL" id="CADCVS010000481">
    <property type="protein sequence ID" value="CAA9529538.1"/>
    <property type="molecule type" value="Genomic_DNA"/>
</dbReference>
<feature type="compositionally biased region" description="Basic residues" evidence="1">
    <location>
        <begin position="103"/>
        <end position="140"/>
    </location>
</feature>
<evidence type="ECO:0000256" key="1">
    <source>
        <dbReference type="SAM" id="MobiDB-lite"/>
    </source>
</evidence>
<reference evidence="2" key="1">
    <citation type="submission" date="2020-02" db="EMBL/GenBank/DDBJ databases">
        <authorList>
            <person name="Meier V. D."/>
        </authorList>
    </citation>
    <scope>NUCLEOTIDE SEQUENCE</scope>
    <source>
        <strain evidence="2">AVDCRST_MAG30</strain>
    </source>
</reference>
<organism evidence="2">
    <name type="scientific">uncultured Solirubrobacteraceae bacterium</name>
    <dbReference type="NCBI Taxonomy" id="1162706"/>
    <lineage>
        <taxon>Bacteria</taxon>
        <taxon>Bacillati</taxon>
        <taxon>Actinomycetota</taxon>
        <taxon>Thermoleophilia</taxon>
        <taxon>Solirubrobacterales</taxon>
        <taxon>Solirubrobacteraceae</taxon>
        <taxon>environmental samples</taxon>
    </lineage>
</organism>
<feature type="non-terminal residue" evidence="2">
    <location>
        <position position="1"/>
    </location>
</feature>
<feature type="region of interest" description="Disordered" evidence="1">
    <location>
        <begin position="94"/>
        <end position="140"/>
    </location>
</feature>
<gene>
    <name evidence="2" type="ORF">AVDCRST_MAG30-3651</name>
</gene>
<feature type="non-terminal residue" evidence="2">
    <location>
        <position position="140"/>
    </location>
</feature>